<dbReference type="InterPro" id="IPR016024">
    <property type="entry name" value="ARM-type_fold"/>
</dbReference>
<evidence type="ECO:0000313" key="1">
    <source>
        <dbReference type="EMBL" id="PKZ15395.1"/>
    </source>
</evidence>
<protein>
    <submittedName>
        <fullName evidence="1">DNA alkylation repair protein</fullName>
    </submittedName>
</protein>
<organism evidence="1 2">
    <name type="scientific">Alloscardovia omnicolens</name>
    <dbReference type="NCBI Taxonomy" id="419015"/>
    <lineage>
        <taxon>Bacteria</taxon>
        <taxon>Bacillati</taxon>
        <taxon>Actinomycetota</taxon>
        <taxon>Actinomycetes</taxon>
        <taxon>Bifidobacteriales</taxon>
        <taxon>Bifidobacteriaceae</taxon>
        <taxon>Alloscardovia</taxon>
    </lineage>
</organism>
<dbReference type="CDD" id="cd07064">
    <property type="entry name" value="AlkD_like_1"/>
    <property type="match status" value="1"/>
</dbReference>
<dbReference type="Pfam" id="PF08713">
    <property type="entry name" value="DNA_alkylation"/>
    <property type="match status" value="1"/>
</dbReference>
<dbReference type="Proteomes" id="UP000242263">
    <property type="component" value="Unassembled WGS sequence"/>
</dbReference>
<dbReference type="PANTHER" id="PTHR34070:SF1">
    <property type="entry name" value="DNA ALKYLATION REPAIR PROTEIN"/>
    <property type="match status" value="1"/>
</dbReference>
<dbReference type="Gene3D" id="1.20.1660.10">
    <property type="entry name" value="Hypothetical protein (EF3068)"/>
    <property type="match status" value="1"/>
</dbReference>
<gene>
    <name evidence="1" type="ORF">CYJ32_03190</name>
</gene>
<dbReference type="InterPro" id="IPR014825">
    <property type="entry name" value="DNA_alkylation"/>
</dbReference>
<name>A0A2I1M5J7_9BIFI</name>
<dbReference type="Gene3D" id="1.25.40.290">
    <property type="entry name" value="ARM repeat domains"/>
    <property type="match status" value="1"/>
</dbReference>
<dbReference type="SUPFAM" id="SSF48371">
    <property type="entry name" value="ARM repeat"/>
    <property type="match status" value="1"/>
</dbReference>
<proteinExistence type="predicted"/>
<accession>A0A2I1M5J7</accession>
<dbReference type="EMBL" id="PKGU01000002">
    <property type="protein sequence ID" value="PKZ15395.1"/>
    <property type="molecule type" value="Genomic_DNA"/>
</dbReference>
<dbReference type="PANTHER" id="PTHR34070">
    <property type="entry name" value="ARMADILLO-TYPE FOLD"/>
    <property type="match status" value="1"/>
</dbReference>
<reference evidence="1 2" key="1">
    <citation type="submission" date="2017-12" db="EMBL/GenBank/DDBJ databases">
        <title>Phylogenetic diversity of female urinary microbiome.</title>
        <authorList>
            <person name="Thomas-White K."/>
            <person name="Wolfe A.J."/>
        </authorList>
    </citation>
    <scope>NUCLEOTIDE SEQUENCE [LARGE SCALE GENOMIC DNA]</scope>
    <source>
        <strain evidence="1 2">UMB0064</strain>
    </source>
</reference>
<dbReference type="AlphaFoldDB" id="A0A2I1M5J7"/>
<comment type="caution">
    <text evidence="1">The sequence shown here is derived from an EMBL/GenBank/DDBJ whole genome shotgun (WGS) entry which is preliminary data.</text>
</comment>
<evidence type="ECO:0000313" key="2">
    <source>
        <dbReference type="Proteomes" id="UP000242263"/>
    </source>
</evidence>
<sequence length="219" mass="25975">MTPFDQIRSVFEVHADTARAEQMSHYMRDQFAFYGIASPERKKLYTDFLREEKKKKLIDWGFIDLCWADPHREFQYCALDYLVRMNRFVEFDDLDLRIRQLVETKSWWDSIDVLCKVVGSVGLRDERVAELMRYWATDENIWIRRCAIEHQLGRKENTDTALLTEIIEANLKSTEFFINKAIGWALRDYSKTDPDWVRNFIATHPGLSALSVREGSKYV</sequence>
<dbReference type="RefSeq" id="WP_021617926.1">
    <property type="nucleotide sequence ID" value="NZ_JASODN010000001.1"/>
</dbReference>